<dbReference type="Proteomes" id="UP000280296">
    <property type="component" value="Unassembled WGS sequence"/>
</dbReference>
<dbReference type="AlphaFoldDB" id="A0A432MGC3"/>
<protein>
    <recommendedName>
        <fullName evidence="3">Penicillin-binding protein transpeptidase domain-containing protein</fullName>
    </recommendedName>
</protein>
<keyword evidence="2" id="KW-1185">Reference proteome</keyword>
<gene>
    <name evidence="1" type="ORF">TsocGM_18180</name>
</gene>
<evidence type="ECO:0000313" key="1">
    <source>
        <dbReference type="EMBL" id="RUL85636.1"/>
    </source>
</evidence>
<name>A0A432MGC3_9BACT</name>
<dbReference type="SUPFAM" id="SSF56601">
    <property type="entry name" value="beta-lactamase/transpeptidase-like"/>
    <property type="match status" value="1"/>
</dbReference>
<dbReference type="Gene3D" id="3.40.710.10">
    <property type="entry name" value="DD-peptidase/beta-lactamase superfamily"/>
    <property type="match status" value="1"/>
</dbReference>
<reference evidence="1 2" key="2">
    <citation type="submission" date="2019-01" db="EMBL/GenBank/DDBJ databases">
        <title>Tautonia sociabilis, a novel thermotolerant planctomycete of Isosphaeraceae family, isolated from a 4000 m deep subterranean habitat.</title>
        <authorList>
            <person name="Kovaleva O.L."/>
            <person name="Elcheninov A.G."/>
            <person name="Van Heerden E."/>
            <person name="Toshchakov S.V."/>
            <person name="Novikov A."/>
            <person name="Bonch-Osmolovskaya E.A."/>
            <person name="Kublanov I.V."/>
        </authorList>
    </citation>
    <scope>NUCLEOTIDE SEQUENCE [LARGE SCALE GENOMIC DNA]</scope>
    <source>
        <strain evidence="1 2">GM2012</strain>
    </source>
</reference>
<reference evidence="1 2" key="1">
    <citation type="submission" date="2018-12" db="EMBL/GenBank/DDBJ databases">
        <authorList>
            <person name="Toschakov S.V."/>
        </authorList>
    </citation>
    <scope>NUCLEOTIDE SEQUENCE [LARGE SCALE GENOMIC DNA]</scope>
    <source>
        <strain evidence="1 2">GM2012</strain>
    </source>
</reference>
<dbReference type="InterPro" id="IPR012338">
    <property type="entry name" value="Beta-lactam/transpept-like"/>
</dbReference>
<proteinExistence type="predicted"/>
<evidence type="ECO:0000313" key="2">
    <source>
        <dbReference type="Proteomes" id="UP000280296"/>
    </source>
</evidence>
<accession>A0A432MGC3</accession>
<organism evidence="1 2">
    <name type="scientific">Tautonia sociabilis</name>
    <dbReference type="NCBI Taxonomy" id="2080755"/>
    <lineage>
        <taxon>Bacteria</taxon>
        <taxon>Pseudomonadati</taxon>
        <taxon>Planctomycetota</taxon>
        <taxon>Planctomycetia</taxon>
        <taxon>Isosphaerales</taxon>
        <taxon>Isosphaeraceae</taxon>
        <taxon>Tautonia</taxon>
    </lineage>
</organism>
<evidence type="ECO:0008006" key="3">
    <source>
        <dbReference type="Google" id="ProtNLM"/>
    </source>
</evidence>
<comment type="caution">
    <text evidence="1">The sequence shown here is derived from an EMBL/GenBank/DDBJ whole genome shotgun (WGS) entry which is preliminary data.</text>
</comment>
<sequence>MAPYTVSQRREIREALSEASVRRLGRVMMGSDPAPNHVYNAAASLATALLGGPEGMTAAILALDPSFSPISSRRYMLAPRNVTGDNEASASALAAVLGRLASGTVPGVDPATVEAIRGAIIAEDVAFGLEGRHHSKGGSLNSDPLTRVFSGWWEPPGSRPIVYTVMLSQPGPGALPRVEAGDRLEQTAERLTTLLLRAAEEASRDR</sequence>
<dbReference type="EMBL" id="RYZH01000038">
    <property type="protein sequence ID" value="RUL85636.1"/>
    <property type="molecule type" value="Genomic_DNA"/>
</dbReference>